<evidence type="ECO:0000313" key="2">
    <source>
        <dbReference type="Proteomes" id="UP001177021"/>
    </source>
</evidence>
<name>A0ACB0KIJ7_TRIPR</name>
<accession>A0ACB0KIJ7</accession>
<keyword evidence="2" id="KW-1185">Reference proteome</keyword>
<gene>
    <name evidence="1" type="ORF">MILVUS5_LOCUS23235</name>
</gene>
<organism evidence="1 2">
    <name type="scientific">Trifolium pratense</name>
    <name type="common">Red clover</name>
    <dbReference type="NCBI Taxonomy" id="57577"/>
    <lineage>
        <taxon>Eukaryota</taxon>
        <taxon>Viridiplantae</taxon>
        <taxon>Streptophyta</taxon>
        <taxon>Embryophyta</taxon>
        <taxon>Tracheophyta</taxon>
        <taxon>Spermatophyta</taxon>
        <taxon>Magnoliopsida</taxon>
        <taxon>eudicotyledons</taxon>
        <taxon>Gunneridae</taxon>
        <taxon>Pentapetalae</taxon>
        <taxon>rosids</taxon>
        <taxon>fabids</taxon>
        <taxon>Fabales</taxon>
        <taxon>Fabaceae</taxon>
        <taxon>Papilionoideae</taxon>
        <taxon>50 kb inversion clade</taxon>
        <taxon>NPAAA clade</taxon>
        <taxon>Hologalegina</taxon>
        <taxon>IRL clade</taxon>
        <taxon>Trifolieae</taxon>
        <taxon>Trifolium</taxon>
    </lineage>
</organism>
<reference evidence="1" key="1">
    <citation type="submission" date="2023-10" db="EMBL/GenBank/DDBJ databases">
        <authorList>
            <person name="Rodriguez Cubillos JULIANA M."/>
            <person name="De Vega J."/>
        </authorList>
    </citation>
    <scope>NUCLEOTIDE SEQUENCE</scope>
</reference>
<sequence>MGIIHFDHFKRMPSWILHILLPKRAKLDALRPIIFKIFFLAGIQKHLLVKLSHSLGPNINSVEQQNIRILYSYRKVKSIFMQNRVKKNEQNQLERLIPQIFLERQIINSRP</sequence>
<dbReference type="EMBL" id="CASHSV030000206">
    <property type="protein sequence ID" value="CAJ2656488.1"/>
    <property type="molecule type" value="Genomic_DNA"/>
</dbReference>
<evidence type="ECO:0000313" key="1">
    <source>
        <dbReference type="EMBL" id="CAJ2656488.1"/>
    </source>
</evidence>
<dbReference type="Proteomes" id="UP001177021">
    <property type="component" value="Unassembled WGS sequence"/>
</dbReference>
<comment type="caution">
    <text evidence="1">The sequence shown here is derived from an EMBL/GenBank/DDBJ whole genome shotgun (WGS) entry which is preliminary data.</text>
</comment>
<proteinExistence type="predicted"/>
<protein>
    <submittedName>
        <fullName evidence="1">Uncharacterized protein</fullName>
    </submittedName>
</protein>